<dbReference type="SUPFAM" id="SSF56281">
    <property type="entry name" value="Metallo-hydrolase/oxidoreductase"/>
    <property type="match status" value="1"/>
</dbReference>
<dbReference type="Proteomes" id="UP000622245">
    <property type="component" value="Unassembled WGS sequence"/>
</dbReference>
<evidence type="ECO:0000313" key="3">
    <source>
        <dbReference type="Proteomes" id="UP000622245"/>
    </source>
</evidence>
<dbReference type="InterPro" id="IPR036866">
    <property type="entry name" value="RibonucZ/Hydroxyglut_hydro"/>
</dbReference>
<name>A0ABS1YFQ8_9ACTN</name>
<comment type="caution">
    <text evidence="2">The sequence shown here is derived from an EMBL/GenBank/DDBJ whole genome shotgun (WGS) entry which is preliminary data.</text>
</comment>
<keyword evidence="3" id="KW-1185">Reference proteome</keyword>
<dbReference type="EMBL" id="JAEVHL010000048">
    <property type="protein sequence ID" value="MBM0276250.1"/>
    <property type="molecule type" value="Genomic_DNA"/>
</dbReference>
<feature type="region of interest" description="Disordered" evidence="1">
    <location>
        <begin position="46"/>
        <end position="65"/>
    </location>
</feature>
<evidence type="ECO:0000313" key="2">
    <source>
        <dbReference type="EMBL" id="MBM0276250.1"/>
    </source>
</evidence>
<dbReference type="RefSeq" id="WP_203148678.1">
    <property type="nucleotide sequence ID" value="NZ_JAEVHL010000048.1"/>
</dbReference>
<evidence type="ECO:0000256" key="1">
    <source>
        <dbReference type="SAM" id="MobiDB-lite"/>
    </source>
</evidence>
<sequence length="65" mass="6978">MGKLVAIEVGHSETDGTTVLHVPSLDLVVAGDAVYNGVHLYLAESGNERSHSRWHTPTRHPGSDC</sequence>
<protein>
    <submittedName>
        <fullName evidence="2">Uncharacterized protein</fullName>
    </submittedName>
</protein>
<organism evidence="2 3">
    <name type="scientific">Micromonospora tarensis</name>
    <dbReference type="NCBI Taxonomy" id="2806100"/>
    <lineage>
        <taxon>Bacteria</taxon>
        <taxon>Bacillati</taxon>
        <taxon>Actinomycetota</taxon>
        <taxon>Actinomycetes</taxon>
        <taxon>Micromonosporales</taxon>
        <taxon>Micromonosporaceae</taxon>
        <taxon>Micromonospora</taxon>
    </lineage>
</organism>
<gene>
    <name evidence="2" type="ORF">JM949_12765</name>
</gene>
<proteinExistence type="predicted"/>
<accession>A0ABS1YFQ8</accession>
<reference evidence="2 3" key="1">
    <citation type="submission" date="2021-01" db="EMBL/GenBank/DDBJ databases">
        <title>Draft genome sequence of Micromonospora sp. strain STR1s_6.</title>
        <authorList>
            <person name="Karlyshev A."/>
            <person name="Jawad R."/>
        </authorList>
    </citation>
    <scope>NUCLEOTIDE SEQUENCE [LARGE SCALE GENOMIC DNA]</scope>
    <source>
        <strain evidence="2 3">STR1S-6</strain>
    </source>
</reference>